<accession>A0A9P4PQT1</accession>
<organism evidence="2 3">
    <name type="scientific">Karstenula rhodostoma CBS 690.94</name>
    <dbReference type="NCBI Taxonomy" id="1392251"/>
    <lineage>
        <taxon>Eukaryota</taxon>
        <taxon>Fungi</taxon>
        <taxon>Dikarya</taxon>
        <taxon>Ascomycota</taxon>
        <taxon>Pezizomycotina</taxon>
        <taxon>Dothideomycetes</taxon>
        <taxon>Pleosporomycetidae</taxon>
        <taxon>Pleosporales</taxon>
        <taxon>Massarineae</taxon>
        <taxon>Didymosphaeriaceae</taxon>
        <taxon>Karstenula</taxon>
    </lineage>
</organism>
<dbReference type="EMBL" id="MU001496">
    <property type="protein sequence ID" value="KAF2447573.1"/>
    <property type="molecule type" value="Genomic_DNA"/>
</dbReference>
<keyword evidence="3" id="KW-1185">Reference proteome</keyword>
<reference evidence="2" key="1">
    <citation type="journal article" date="2020" name="Stud. Mycol.">
        <title>101 Dothideomycetes genomes: a test case for predicting lifestyles and emergence of pathogens.</title>
        <authorList>
            <person name="Haridas S."/>
            <person name="Albert R."/>
            <person name="Binder M."/>
            <person name="Bloem J."/>
            <person name="Labutti K."/>
            <person name="Salamov A."/>
            <person name="Andreopoulos B."/>
            <person name="Baker S."/>
            <person name="Barry K."/>
            <person name="Bills G."/>
            <person name="Bluhm B."/>
            <person name="Cannon C."/>
            <person name="Castanera R."/>
            <person name="Culley D."/>
            <person name="Daum C."/>
            <person name="Ezra D."/>
            <person name="Gonzalez J."/>
            <person name="Henrissat B."/>
            <person name="Kuo A."/>
            <person name="Liang C."/>
            <person name="Lipzen A."/>
            <person name="Lutzoni F."/>
            <person name="Magnuson J."/>
            <person name="Mondo S."/>
            <person name="Nolan M."/>
            <person name="Ohm R."/>
            <person name="Pangilinan J."/>
            <person name="Park H.-J."/>
            <person name="Ramirez L."/>
            <person name="Alfaro M."/>
            <person name="Sun H."/>
            <person name="Tritt A."/>
            <person name="Yoshinaga Y."/>
            <person name="Zwiers L.-H."/>
            <person name="Turgeon B."/>
            <person name="Goodwin S."/>
            <person name="Spatafora J."/>
            <person name="Crous P."/>
            <person name="Grigoriev I."/>
        </authorList>
    </citation>
    <scope>NUCLEOTIDE SEQUENCE</scope>
    <source>
        <strain evidence="2">CBS 690.94</strain>
    </source>
</reference>
<feature type="transmembrane region" description="Helical" evidence="1">
    <location>
        <begin position="12"/>
        <end position="32"/>
    </location>
</feature>
<keyword evidence="1" id="KW-0472">Membrane</keyword>
<dbReference type="AlphaFoldDB" id="A0A9P4PQT1"/>
<evidence type="ECO:0000313" key="3">
    <source>
        <dbReference type="Proteomes" id="UP000799764"/>
    </source>
</evidence>
<proteinExistence type="predicted"/>
<evidence type="ECO:0000313" key="2">
    <source>
        <dbReference type="EMBL" id="KAF2447573.1"/>
    </source>
</evidence>
<keyword evidence="1" id="KW-0812">Transmembrane</keyword>
<sequence>MKTTQLSIQKLGVVLYGYPLCLLAIFPSRLFLSCQLGGLIFQIIFVILATALSSCPLSYPDGHVCARIPRSRDTPTTYPNYADSANYANYTQRGYSYSCQQTILTHLIQTPGPVRL</sequence>
<dbReference type="Proteomes" id="UP000799764">
    <property type="component" value="Unassembled WGS sequence"/>
</dbReference>
<protein>
    <submittedName>
        <fullName evidence="2">Uncharacterized protein</fullName>
    </submittedName>
</protein>
<feature type="transmembrane region" description="Helical" evidence="1">
    <location>
        <begin position="38"/>
        <end position="59"/>
    </location>
</feature>
<gene>
    <name evidence="2" type="ORF">P171DRAFT_227589</name>
</gene>
<comment type="caution">
    <text evidence="2">The sequence shown here is derived from an EMBL/GenBank/DDBJ whole genome shotgun (WGS) entry which is preliminary data.</text>
</comment>
<keyword evidence="1" id="KW-1133">Transmembrane helix</keyword>
<evidence type="ECO:0000256" key="1">
    <source>
        <dbReference type="SAM" id="Phobius"/>
    </source>
</evidence>
<name>A0A9P4PQT1_9PLEO</name>